<organism evidence="1 2">
    <name type="scientific">Streblomastix strix</name>
    <dbReference type="NCBI Taxonomy" id="222440"/>
    <lineage>
        <taxon>Eukaryota</taxon>
        <taxon>Metamonada</taxon>
        <taxon>Preaxostyla</taxon>
        <taxon>Oxymonadida</taxon>
        <taxon>Streblomastigidae</taxon>
        <taxon>Streblomastix</taxon>
    </lineage>
</organism>
<dbReference type="EMBL" id="SNRW01015454">
    <property type="protein sequence ID" value="KAA6370370.1"/>
    <property type="molecule type" value="Genomic_DNA"/>
</dbReference>
<gene>
    <name evidence="1" type="ORF">EZS28_034102</name>
</gene>
<dbReference type="AlphaFoldDB" id="A0A5J4UJZ6"/>
<sequence length="193" mass="21721">MSVVLLQASIHPLSFKLSKQEFFDQPESQMTIPGATPVITTPAIARARVNFNGLDNPQADQLWAYDFLQDLKVELLKKTNIITNYHFAYQIIPPEKPDIIYLLSPVRGAYNAFSAGIVSMEGKAATERIPTNSISQIKDAKFTKLDINNVGFNMENEEAFIDMIRTQKILKFPTQIIRTQSNNFSFRGFVSSG</sequence>
<accession>A0A5J4UJZ6</accession>
<evidence type="ECO:0000313" key="1">
    <source>
        <dbReference type="EMBL" id="KAA6370370.1"/>
    </source>
</evidence>
<evidence type="ECO:0000313" key="2">
    <source>
        <dbReference type="Proteomes" id="UP000324800"/>
    </source>
</evidence>
<protein>
    <submittedName>
        <fullName evidence="1">Uncharacterized protein</fullName>
    </submittedName>
</protein>
<name>A0A5J4UJZ6_9EUKA</name>
<comment type="caution">
    <text evidence="1">The sequence shown here is derived from an EMBL/GenBank/DDBJ whole genome shotgun (WGS) entry which is preliminary data.</text>
</comment>
<dbReference type="Proteomes" id="UP000324800">
    <property type="component" value="Unassembled WGS sequence"/>
</dbReference>
<proteinExistence type="predicted"/>
<reference evidence="1 2" key="1">
    <citation type="submission" date="2019-03" db="EMBL/GenBank/DDBJ databases">
        <title>Single cell metagenomics reveals metabolic interactions within the superorganism composed of flagellate Streblomastix strix and complex community of Bacteroidetes bacteria on its surface.</title>
        <authorList>
            <person name="Treitli S.C."/>
            <person name="Kolisko M."/>
            <person name="Husnik F."/>
            <person name="Keeling P."/>
            <person name="Hampl V."/>
        </authorList>
    </citation>
    <scope>NUCLEOTIDE SEQUENCE [LARGE SCALE GENOMIC DNA]</scope>
    <source>
        <strain evidence="1">ST1C</strain>
    </source>
</reference>